<dbReference type="GO" id="GO:0005829">
    <property type="term" value="C:cytosol"/>
    <property type="evidence" value="ECO:0007669"/>
    <property type="project" value="TreeGrafter"/>
</dbReference>
<dbReference type="Gene3D" id="3.90.245.10">
    <property type="entry name" value="Ribonucleoside hydrolase-like"/>
    <property type="match status" value="1"/>
</dbReference>
<name>A0A0G4EFL6_VITBC</name>
<dbReference type="EMBL" id="CDMY01000209">
    <property type="protein sequence ID" value="CEL94163.1"/>
    <property type="molecule type" value="Genomic_DNA"/>
</dbReference>
<dbReference type="OrthoDB" id="432381at2759"/>
<evidence type="ECO:0000256" key="1">
    <source>
        <dbReference type="ARBA" id="ARBA00009176"/>
    </source>
</evidence>
<dbReference type="Proteomes" id="UP000041254">
    <property type="component" value="Unassembled WGS sequence"/>
</dbReference>
<dbReference type="PANTHER" id="PTHR12304">
    <property type="entry name" value="INOSINE-URIDINE PREFERRING NUCLEOSIDE HYDROLASE"/>
    <property type="match status" value="1"/>
</dbReference>
<dbReference type="SUPFAM" id="SSF53590">
    <property type="entry name" value="Nucleoside hydrolase"/>
    <property type="match status" value="1"/>
</dbReference>
<dbReference type="VEuPathDB" id="CryptoDB:Vbra_7143"/>
<dbReference type="InterPro" id="IPR001910">
    <property type="entry name" value="Inosine/uridine_hydrolase_dom"/>
</dbReference>
<evidence type="ECO:0000256" key="2">
    <source>
        <dbReference type="ARBA" id="ARBA00022801"/>
    </source>
</evidence>
<dbReference type="GO" id="GO:0006152">
    <property type="term" value="P:purine nucleoside catabolic process"/>
    <property type="evidence" value="ECO:0007669"/>
    <property type="project" value="TreeGrafter"/>
</dbReference>
<comment type="similarity">
    <text evidence="1">Belongs to the IUNH family.</text>
</comment>
<dbReference type="OMA" id="WVGVETK"/>
<protein>
    <recommendedName>
        <fullName evidence="4">Inosine/uridine-preferring nucleoside hydrolase domain-containing protein</fullName>
    </recommendedName>
</protein>
<dbReference type="STRING" id="1169540.A0A0G4EFL6"/>
<reference evidence="5 6" key="1">
    <citation type="submission" date="2014-11" db="EMBL/GenBank/DDBJ databases">
        <authorList>
            <person name="Zhu J."/>
            <person name="Qi W."/>
            <person name="Song R."/>
        </authorList>
    </citation>
    <scope>NUCLEOTIDE SEQUENCE [LARGE SCALE GENOMIC DNA]</scope>
</reference>
<sequence>MESSKKRVDMWIDCDPGHDDCFGLTLACYPPPPIAVNLLGVSTVHGNQTVDKTAGNALNWLHACGVEDVDVYRGQAAPLVRKAAICPEIHGESGLDGFAFPQPHKGVRTEKAVMAMADRIMGNEGKVTIAATGCLTNIALLLTLFPEVKPQVDRIVMMGGAMGLGNTGPVMEWNIQIDPEAAHIVFESGLDVWMVPLEVTHKALLTQEHLQTIKQMGGPFSSCCVSLLTFFSSTYSRVFAFDQPPLHDPCAMWCAISKGKGFTHKKIRVDIEMASSLTAGQTVCDFFNLTHKTPNVQVCTDMDLQEFWRVMLEAVRRAAERSPL</sequence>
<keyword evidence="3" id="KW-0326">Glycosidase</keyword>
<dbReference type="InterPro" id="IPR036452">
    <property type="entry name" value="Ribo_hydro-like"/>
</dbReference>
<evidence type="ECO:0000313" key="5">
    <source>
        <dbReference type="EMBL" id="CEL94163.1"/>
    </source>
</evidence>
<dbReference type="PhylomeDB" id="A0A0G4EFL6"/>
<dbReference type="InterPro" id="IPR023186">
    <property type="entry name" value="IUNH"/>
</dbReference>
<organism evidence="5 6">
    <name type="scientific">Vitrella brassicaformis (strain CCMP3155)</name>
    <dbReference type="NCBI Taxonomy" id="1169540"/>
    <lineage>
        <taxon>Eukaryota</taxon>
        <taxon>Sar</taxon>
        <taxon>Alveolata</taxon>
        <taxon>Colpodellida</taxon>
        <taxon>Vitrellaceae</taxon>
        <taxon>Vitrella</taxon>
    </lineage>
</organism>
<dbReference type="InParanoid" id="A0A0G4EFL6"/>
<dbReference type="AlphaFoldDB" id="A0A0G4EFL6"/>
<dbReference type="PANTHER" id="PTHR12304:SF59">
    <property type="entry name" value="INOSINE-URIDINE PREFERRING NUCLEOSIDE HYDROLASE FAMILY PROTEIN"/>
    <property type="match status" value="1"/>
</dbReference>
<gene>
    <name evidence="5" type="ORF">Vbra_7143</name>
</gene>
<evidence type="ECO:0000256" key="3">
    <source>
        <dbReference type="ARBA" id="ARBA00023295"/>
    </source>
</evidence>
<keyword evidence="6" id="KW-1185">Reference proteome</keyword>
<dbReference type="Pfam" id="PF01156">
    <property type="entry name" value="IU_nuc_hydro"/>
    <property type="match status" value="1"/>
</dbReference>
<dbReference type="GO" id="GO:0008477">
    <property type="term" value="F:purine nucleosidase activity"/>
    <property type="evidence" value="ECO:0007669"/>
    <property type="project" value="TreeGrafter"/>
</dbReference>
<proteinExistence type="inferred from homology"/>
<accession>A0A0G4EFL6</accession>
<feature type="domain" description="Inosine/uridine-preferring nucleoside hydrolase" evidence="4">
    <location>
        <begin position="10"/>
        <end position="309"/>
    </location>
</feature>
<evidence type="ECO:0000313" key="6">
    <source>
        <dbReference type="Proteomes" id="UP000041254"/>
    </source>
</evidence>
<dbReference type="CDD" id="cd02651">
    <property type="entry name" value="nuc_hydro_IU_UC_XIUA"/>
    <property type="match status" value="1"/>
</dbReference>
<evidence type="ECO:0000259" key="4">
    <source>
        <dbReference type="Pfam" id="PF01156"/>
    </source>
</evidence>
<keyword evidence="2" id="KW-0378">Hydrolase</keyword>